<dbReference type="AlphaFoldDB" id="A0A1R4KCZ6"/>
<keyword evidence="10" id="KW-1185">Reference proteome</keyword>
<dbReference type="Proteomes" id="UP000196778">
    <property type="component" value="Unassembled WGS sequence"/>
</dbReference>
<feature type="region of interest" description="Disordered" evidence="6">
    <location>
        <begin position="106"/>
        <end position="135"/>
    </location>
</feature>
<proteinExistence type="predicted"/>
<name>A0A1R4KCZ6_9MICO</name>
<gene>
    <name evidence="9" type="ORF">FM119_13120</name>
</gene>
<evidence type="ECO:0000256" key="1">
    <source>
        <dbReference type="ARBA" id="ARBA00004651"/>
    </source>
</evidence>
<dbReference type="GO" id="GO:0005886">
    <property type="term" value="C:plasma membrane"/>
    <property type="evidence" value="ECO:0007669"/>
    <property type="project" value="UniProtKB-SubCell"/>
</dbReference>
<dbReference type="PANTHER" id="PTHR40077">
    <property type="entry name" value="MEMBRANE PROTEIN-RELATED"/>
    <property type="match status" value="1"/>
</dbReference>
<evidence type="ECO:0000256" key="4">
    <source>
        <dbReference type="ARBA" id="ARBA00022989"/>
    </source>
</evidence>
<dbReference type="NCBIfam" id="TIGR03954">
    <property type="entry name" value="integ_memb_HG"/>
    <property type="match status" value="1"/>
</dbReference>
<reference evidence="10" key="1">
    <citation type="submission" date="2017-02" db="EMBL/GenBank/DDBJ databases">
        <authorList>
            <person name="Dridi B."/>
        </authorList>
    </citation>
    <scope>NUCLEOTIDE SEQUENCE [LARGE SCALE GENOMIC DNA]</scope>
    <source>
        <strain evidence="10">EB411</strain>
    </source>
</reference>
<evidence type="ECO:0000256" key="3">
    <source>
        <dbReference type="ARBA" id="ARBA00022692"/>
    </source>
</evidence>
<evidence type="ECO:0000256" key="2">
    <source>
        <dbReference type="ARBA" id="ARBA00022475"/>
    </source>
</evidence>
<feature type="transmembrane region" description="Helical" evidence="7">
    <location>
        <begin position="74"/>
        <end position="96"/>
    </location>
</feature>
<evidence type="ECO:0000256" key="6">
    <source>
        <dbReference type="SAM" id="MobiDB-lite"/>
    </source>
</evidence>
<sequence>MTPSRIDRAVRLFFQATLLTEGVTWCGLLVALAFKYLINGWTFGVTVFGWIHGVVWLAVVLAILLAAVRFRWPIWLAPVGLAMSVLPFLTLPFEWWMRRADRLRRAGREAEGAPTEDAPVVADARRGHDTDPTPA</sequence>
<evidence type="ECO:0000313" key="9">
    <source>
        <dbReference type="EMBL" id="SJN42180.1"/>
    </source>
</evidence>
<dbReference type="RefSeq" id="WP_087138622.1">
    <property type="nucleotide sequence ID" value="NZ_FUKR01000077.1"/>
</dbReference>
<keyword evidence="2" id="KW-1003">Cell membrane</keyword>
<dbReference type="InterPro" id="IPR023845">
    <property type="entry name" value="DUF3817_TM"/>
</dbReference>
<dbReference type="OrthoDB" id="3396203at2"/>
<evidence type="ECO:0000256" key="7">
    <source>
        <dbReference type="SAM" id="Phobius"/>
    </source>
</evidence>
<protein>
    <submittedName>
        <fullName evidence="9">Inner membrane protein</fullName>
    </submittedName>
</protein>
<feature type="domain" description="DUF3817" evidence="8">
    <location>
        <begin position="14"/>
        <end position="99"/>
    </location>
</feature>
<accession>A0A1R4KCZ6</accession>
<keyword evidence="3 7" id="KW-0812">Transmembrane</keyword>
<dbReference type="Pfam" id="PF12823">
    <property type="entry name" value="DUF3817"/>
    <property type="match status" value="1"/>
</dbReference>
<feature type="transmembrane region" description="Helical" evidence="7">
    <location>
        <begin position="12"/>
        <end position="34"/>
    </location>
</feature>
<comment type="subcellular location">
    <subcellularLocation>
        <location evidence="1">Cell membrane</location>
        <topology evidence="1">Multi-pass membrane protein</topology>
    </subcellularLocation>
</comment>
<feature type="transmembrane region" description="Helical" evidence="7">
    <location>
        <begin position="41"/>
        <end position="68"/>
    </location>
</feature>
<dbReference type="EMBL" id="FUKR01000077">
    <property type="protein sequence ID" value="SJN42180.1"/>
    <property type="molecule type" value="Genomic_DNA"/>
</dbReference>
<evidence type="ECO:0000259" key="8">
    <source>
        <dbReference type="Pfam" id="PF12823"/>
    </source>
</evidence>
<keyword evidence="5 7" id="KW-0472">Membrane</keyword>
<organism evidence="9 10">
    <name type="scientific">Mycetocola reblochoni REB411</name>
    <dbReference type="NCBI Taxonomy" id="1255698"/>
    <lineage>
        <taxon>Bacteria</taxon>
        <taxon>Bacillati</taxon>
        <taxon>Actinomycetota</taxon>
        <taxon>Actinomycetes</taxon>
        <taxon>Micrococcales</taxon>
        <taxon>Microbacteriaceae</taxon>
        <taxon>Mycetocola</taxon>
    </lineage>
</organism>
<dbReference type="PANTHER" id="PTHR40077:SF1">
    <property type="entry name" value="MEMBRANE PROTEIN"/>
    <property type="match status" value="1"/>
</dbReference>
<feature type="compositionally biased region" description="Basic and acidic residues" evidence="6">
    <location>
        <begin position="123"/>
        <end position="135"/>
    </location>
</feature>
<evidence type="ECO:0000256" key="5">
    <source>
        <dbReference type="ARBA" id="ARBA00023136"/>
    </source>
</evidence>
<evidence type="ECO:0000313" key="10">
    <source>
        <dbReference type="Proteomes" id="UP000196778"/>
    </source>
</evidence>
<keyword evidence="4 7" id="KW-1133">Transmembrane helix</keyword>